<dbReference type="RefSeq" id="WP_062975920.1">
    <property type="nucleotide sequence ID" value="NZ_JAAXOS010000002.1"/>
</dbReference>
<sequence>MLGRQPAGRSALVAALCFGGFAASAAPATADEPAFVNIGVVYTFGDICYGEGRAGVSSPTGTPGAARFGISFVNQTPVDTPCAFTAFANWRNLDTGAAGTVAVPIRDDTAGNQPPGTVFAALPTGPGRVQVDVTTDYPHLAAPPVEIKIN</sequence>
<name>A0A7X6R1M5_9NOCA</name>
<keyword evidence="1" id="KW-0732">Signal</keyword>
<feature type="signal peptide" evidence="1">
    <location>
        <begin position="1"/>
        <end position="25"/>
    </location>
</feature>
<proteinExistence type="predicted"/>
<keyword evidence="3" id="KW-1185">Reference proteome</keyword>
<evidence type="ECO:0008006" key="4">
    <source>
        <dbReference type="Google" id="ProtNLM"/>
    </source>
</evidence>
<feature type="chain" id="PRO_5038473288" description="DUF4352 domain-containing protein" evidence="1">
    <location>
        <begin position="26"/>
        <end position="150"/>
    </location>
</feature>
<evidence type="ECO:0000313" key="3">
    <source>
        <dbReference type="Proteomes" id="UP000540698"/>
    </source>
</evidence>
<protein>
    <recommendedName>
        <fullName evidence="4">DUF4352 domain-containing protein</fullName>
    </recommendedName>
</protein>
<dbReference type="EMBL" id="JAAXOS010000002">
    <property type="protein sequence ID" value="NKY25509.1"/>
    <property type="molecule type" value="Genomic_DNA"/>
</dbReference>
<accession>A0A7X6R1M5</accession>
<dbReference type="AlphaFoldDB" id="A0A7X6R1M5"/>
<gene>
    <name evidence="2" type="ORF">HGB38_04565</name>
</gene>
<organism evidence="2 3">
    <name type="scientific">Nocardia gamkensis</name>
    <dbReference type="NCBI Taxonomy" id="352869"/>
    <lineage>
        <taxon>Bacteria</taxon>
        <taxon>Bacillati</taxon>
        <taxon>Actinomycetota</taxon>
        <taxon>Actinomycetes</taxon>
        <taxon>Mycobacteriales</taxon>
        <taxon>Nocardiaceae</taxon>
        <taxon>Nocardia</taxon>
    </lineage>
</organism>
<evidence type="ECO:0000256" key="1">
    <source>
        <dbReference type="SAM" id="SignalP"/>
    </source>
</evidence>
<dbReference type="Proteomes" id="UP000540698">
    <property type="component" value="Unassembled WGS sequence"/>
</dbReference>
<evidence type="ECO:0000313" key="2">
    <source>
        <dbReference type="EMBL" id="NKY25509.1"/>
    </source>
</evidence>
<reference evidence="2 3" key="1">
    <citation type="submission" date="2020-04" db="EMBL/GenBank/DDBJ databases">
        <title>MicrobeNet Type strains.</title>
        <authorList>
            <person name="Nicholson A.C."/>
        </authorList>
    </citation>
    <scope>NUCLEOTIDE SEQUENCE [LARGE SCALE GENOMIC DNA]</scope>
    <source>
        <strain evidence="2 3">DSM 44956</strain>
    </source>
</reference>
<comment type="caution">
    <text evidence="2">The sequence shown here is derived from an EMBL/GenBank/DDBJ whole genome shotgun (WGS) entry which is preliminary data.</text>
</comment>